<dbReference type="GO" id="GO:0016868">
    <property type="term" value="F:intramolecular phosphotransferase activity"/>
    <property type="evidence" value="ECO:0007669"/>
    <property type="project" value="InterPro"/>
</dbReference>
<dbReference type="KEGG" id="aram:KAR29_11630"/>
<dbReference type="InterPro" id="IPR016066">
    <property type="entry name" value="A-D-PHexomutase_CS"/>
</dbReference>
<protein>
    <submittedName>
        <fullName evidence="12">Phosphomannomutase/phosphoglucomutase</fullName>
    </submittedName>
</protein>
<dbReference type="InterPro" id="IPR005843">
    <property type="entry name" value="A-D-PHexomutase_C"/>
</dbReference>
<feature type="domain" description="Alpha-D-phosphohexomutase C-terminal" evidence="8">
    <location>
        <begin position="373"/>
        <end position="444"/>
    </location>
</feature>
<evidence type="ECO:0000259" key="11">
    <source>
        <dbReference type="Pfam" id="PF02880"/>
    </source>
</evidence>
<gene>
    <name evidence="12" type="ORF">KAR29_11630</name>
</gene>
<proteinExistence type="inferred from homology"/>
<comment type="cofactor">
    <cofactor evidence="1">
        <name>Mg(2+)</name>
        <dbReference type="ChEBI" id="CHEBI:18420"/>
    </cofactor>
</comment>
<dbReference type="PANTHER" id="PTHR43771">
    <property type="entry name" value="PHOSPHOMANNOMUTASE"/>
    <property type="match status" value="1"/>
</dbReference>
<feature type="domain" description="Alpha-D-phosphohexomutase alpha/beta/alpha" evidence="9">
    <location>
        <begin position="8"/>
        <end position="137"/>
    </location>
</feature>
<evidence type="ECO:0000259" key="10">
    <source>
        <dbReference type="Pfam" id="PF02879"/>
    </source>
</evidence>
<dbReference type="GO" id="GO:0005975">
    <property type="term" value="P:carbohydrate metabolic process"/>
    <property type="evidence" value="ECO:0007669"/>
    <property type="project" value="InterPro"/>
</dbReference>
<dbReference type="CDD" id="cd03089">
    <property type="entry name" value="PMM_PGM"/>
    <property type="match status" value="1"/>
</dbReference>
<dbReference type="Pfam" id="PF00408">
    <property type="entry name" value="PGM_PMM_IV"/>
    <property type="match status" value="1"/>
</dbReference>
<dbReference type="Pfam" id="PF02879">
    <property type="entry name" value="PGM_PMM_II"/>
    <property type="match status" value="1"/>
</dbReference>
<dbReference type="InterPro" id="IPR005844">
    <property type="entry name" value="A-D-PHexomutase_a/b/a-I"/>
</dbReference>
<dbReference type="PRINTS" id="PR00509">
    <property type="entry name" value="PGMPMM"/>
</dbReference>
<keyword evidence="6" id="KW-0413">Isomerase</keyword>
<keyword evidence="3" id="KW-0597">Phosphoprotein</keyword>
<dbReference type="InterPro" id="IPR036900">
    <property type="entry name" value="A-D-PHexomutase_C_sf"/>
</dbReference>
<dbReference type="InterPro" id="IPR016055">
    <property type="entry name" value="A-D-PHexomutase_a/b/a-I/II/III"/>
</dbReference>
<keyword evidence="5 7" id="KW-0460">Magnesium</keyword>
<evidence type="ECO:0000256" key="1">
    <source>
        <dbReference type="ARBA" id="ARBA00001946"/>
    </source>
</evidence>
<evidence type="ECO:0000256" key="5">
    <source>
        <dbReference type="ARBA" id="ARBA00022842"/>
    </source>
</evidence>
<dbReference type="SUPFAM" id="SSF53738">
    <property type="entry name" value="Phosphoglucomutase, first 3 domains"/>
    <property type="match status" value="3"/>
</dbReference>
<evidence type="ECO:0000256" key="2">
    <source>
        <dbReference type="ARBA" id="ARBA00010231"/>
    </source>
</evidence>
<dbReference type="PROSITE" id="PS00710">
    <property type="entry name" value="PGM_PMM"/>
    <property type="match status" value="1"/>
</dbReference>
<dbReference type="AlphaFoldDB" id="A0A9Q7AES2"/>
<keyword evidence="4 7" id="KW-0479">Metal-binding</keyword>
<dbReference type="InterPro" id="IPR005846">
    <property type="entry name" value="A-D-PHexomutase_a/b/a-III"/>
</dbReference>
<keyword evidence="13" id="KW-1185">Reference proteome</keyword>
<dbReference type="RefSeq" id="WP_274373155.1">
    <property type="nucleotide sequence ID" value="NZ_CP072943.1"/>
</dbReference>
<evidence type="ECO:0000313" key="12">
    <source>
        <dbReference type="EMBL" id="QTX31954.1"/>
    </source>
</evidence>
<organism evidence="12 13">
    <name type="scientific">Aminithiophilus ramosus</name>
    <dbReference type="NCBI Taxonomy" id="3029084"/>
    <lineage>
        <taxon>Bacteria</taxon>
        <taxon>Thermotogati</taxon>
        <taxon>Synergistota</taxon>
        <taxon>Synergistia</taxon>
        <taxon>Synergistales</taxon>
        <taxon>Aminithiophilaceae</taxon>
        <taxon>Aminithiophilus</taxon>
    </lineage>
</organism>
<name>A0A9Q7AES2_9BACT</name>
<dbReference type="PANTHER" id="PTHR43771:SF2">
    <property type="entry name" value="PHOSPHOMANNOMUTASE_PHOSPHOGLUCOMUTASE"/>
    <property type="match status" value="1"/>
</dbReference>
<evidence type="ECO:0000256" key="6">
    <source>
        <dbReference type="ARBA" id="ARBA00023235"/>
    </source>
</evidence>
<dbReference type="Pfam" id="PF02880">
    <property type="entry name" value="PGM_PMM_III"/>
    <property type="match status" value="1"/>
</dbReference>
<dbReference type="Pfam" id="PF02878">
    <property type="entry name" value="PGM_PMM_I"/>
    <property type="match status" value="1"/>
</dbReference>
<comment type="similarity">
    <text evidence="2 7">Belongs to the phosphohexose mutase family.</text>
</comment>
<dbReference type="SUPFAM" id="SSF55957">
    <property type="entry name" value="Phosphoglucomutase, C-terminal domain"/>
    <property type="match status" value="1"/>
</dbReference>
<accession>A0A9Q7AES2</accession>
<evidence type="ECO:0000256" key="3">
    <source>
        <dbReference type="ARBA" id="ARBA00022553"/>
    </source>
</evidence>
<dbReference type="Proteomes" id="UP000671879">
    <property type="component" value="Chromosome"/>
</dbReference>
<sequence>MATVPAHIFREYDIRGLADEELTPRTVTLIGRALGTRLVRRGVTTATVGGDVRLSTERIRGDLIEGLTATGLDVIDIGRVTTPLFYWSLYHFEAGGGVMITGSHNPKEFNGLKLAEGKSTLYGAQIQEILAMIESGDLDEAPRPGTVTKADIASAYVEMLLSKLKLARPLKVVADAGNGTASLMIETFLRGLGCDVIPLFCEADGTFPNHHPDPTKRENLQDLIRAVVESGADVGVGFDGDSDRIGVVDDRGRVIFGDTLMALYWREILPHHPGTPAIVEVKSSQALVEEIERLGGEVIFYKSGHSLIKAKMREVDALFTGEVSGHMFFADEFYGFDDAFYAAGRLLRLLAAQDRKLSEILDTIPSYPSTAETRIACPDSVKFAVIDAIRDGALKEYEAITVDGVRVLYPDGWGLVRASNTQPVIVARCEGTTEEALKRIEADMKGRILAADVADFDWEY</sequence>
<dbReference type="InterPro" id="IPR005841">
    <property type="entry name" value="Alpha-D-phosphohexomutase_SF"/>
</dbReference>
<feature type="domain" description="Alpha-D-phosphohexomutase alpha/beta/alpha" evidence="10">
    <location>
        <begin position="155"/>
        <end position="252"/>
    </location>
</feature>
<evidence type="ECO:0000259" key="9">
    <source>
        <dbReference type="Pfam" id="PF02878"/>
    </source>
</evidence>
<evidence type="ECO:0000256" key="7">
    <source>
        <dbReference type="RuleBase" id="RU004326"/>
    </source>
</evidence>
<evidence type="ECO:0000259" key="8">
    <source>
        <dbReference type="Pfam" id="PF00408"/>
    </source>
</evidence>
<dbReference type="InterPro" id="IPR005845">
    <property type="entry name" value="A-D-PHexomutase_a/b/a-II"/>
</dbReference>
<dbReference type="GO" id="GO:0000287">
    <property type="term" value="F:magnesium ion binding"/>
    <property type="evidence" value="ECO:0007669"/>
    <property type="project" value="InterPro"/>
</dbReference>
<dbReference type="Gene3D" id="3.30.310.50">
    <property type="entry name" value="Alpha-D-phosphohexomutase, C-terminal domain"/>
    <property type="match status" value="1"/>
</dbReference>
<evidence type="ECO:0000256" key="4">
    <source>
        <dbReference type="ARBA" id="ARBA00022723"/>
    </source>
</evidence>
<evidence type="ECO:0000313" key="13">
    <source>
        <dbReference type="Proteomes" id="UP000671879"/>
    </source>
</evidence>
<dbReference type="EMBL" id="CP072943">
    <property type="protein sequence ID" value="QTX31954.1"/>
    <property type="molecule type" value="Genomic_DNA"/>
</dbReference>
<dbReference type="Gene3D" id="3.40.120.10">
    <property type="entry name" value="Alpha-D-Glucose-1,6-Bisphosphate, subunit A, domain 3"/>
    <property type="match status" value="3"/>
</dbReference>
<feature type="domain" description="Alpha-D-phosphohexomutase alpha/beta/alpha" evidence="11">
    <location>
        <begin position="257"/>
        <end position="365"/>
    </location>
</feature>
<reference evidence="13" key="1">
    <citation type="submission" date="2021-04" db="EMBL/GenBank/DDBJ databases">
        <title>A novel Synergistetes isolate from a pyrite-forming mixed culture.</title>
        <authorList>
            <person name="Bunk B."/>
            <person name="Sproer C."/>
            <person name="Spring S."/>
            <person name="Pester M."/>
        </authorList>
    </citation>
    <scope>NUCLEOTIDE SEQUENCE [LARGE SCALE GENOMIC DNA]</scope>
    <source>
        <strain evidence="13">J.5.4.2-T.3.5.2</strain>
    </source>
</reference>